<dbReference type="Proteomes" id="UP001595607">
    <property type="component" value="Unassembled WGS sequence"/>
</dbReference>
<evidence type="ECO:0000256" key="4">
    <source>
        <dbReference type="ARBA" id="ARBA00022989"/>
    </source>
</evidence>
<keyword evidence="2" id="KW-1003">Cell membrane</keyword>
<dbReference type="InterPro" id="IPR022791">
    <property type="entry name" value="L-PG_synthase/AglD"/>
</dbReference>
<protein>
    <submittedName>
        <fullName evidence="7">YbhN family protein</fullName>
    </submittedName>
</protein>
<evidence type="ECO:0000256" key="6">
    <source>
        <dbReference type="SAM" id="Phobius"/>
    </source>
</evidence>
<keyword evidence="3 6" id="KW-0812">Transmembrane</keyword>
<dbReference type="PANTHER" id="PTHR40277:SF1">
    <property type="entry name" value="BLL5419 PROTEIN"/>
    <property type="match status" value="1"/>
</dbReference>
<sequence>MGKLIGKWAWAIKLAVTAAALLLVFQFVDPAAVWADISRTNPLVWFVVLALFLTGHGVAAFKWALMTGTASQFITVLKAHFAGLAANLGLPGVAGGDVVRAGLLMGSDAHKGRVVVGSVADRLIDVGALLLIASATAAVLGSEGAAYGRYLTAASVIAIIAAVIVIANLGRLAGLLRTFSAGTKAEKIGASLANAFEAAAADKGALLTCIGLSVAVQSGFALLNAALSQSMGGPSDPLLWLFAWPLAKLVATLPISIGGLGVRETSLATFFAALGVTAPEVVATGFVWQTILIGGGLFGLAIQFIGPRKAAAISETS</sequence>
<comment type="caution">
    <text evidence="7">The sequence shown here is derived from an EMBL/GenBank/DDBJ whole genome shotgun (WGS) entry which is preliminary data.</text>
</comment>
<name>A0ABV7M9Y1_9PROT</name>
<feature type="transmembrane region" description="Helical" evidence="6">
    <location>
        <begin position="281"/>
        <end position="302"/>
    </location>
</feature>
<accession>A0ABV7M9Y1</accession>
<keyword evidence="5 6" id="KW-0472">Membrane</keyword>
<dbReference type="PANTHER" id="PTHR40277">
    <property type="entry name" value="BLL5419 PROTEIN"/>
    <property type="match status" value="1"/>
</dbReference>
<evidence type="ECO:0000256" key="5">
    <source>
        <dbReference type="ARBA" id="ARBA00023136"/>
    </source>
</evidence>
<organism evidence="7 8">
    <name type="scientific">Parvularcula lutaonensis</name>
    <dbReference type="NCBI Taxonomy" id="491923"/>
    <lineage>
        <taxon>Bacteria</taxon>
        <taxon>Pseudomonadati</taxon>
        <taxon>Pseudomonadota</taxon>
        <taxon>Alphaproteobacteria</taxon>
        <taxon>Parvularculales</taxon>
        <taxon>Parvularculaceae</taxon>
        <taxon>Parvularcula</taxon>
    </lineage>
</organism>
<feature type="transmembrane region" description="Helical" evidence="6">
    <location>
        <begin position="123"/>
        <end position="141"/>
    </location>
</feature>
<comment type="subcellular location">
    <subcellularLocation>
        <location evidence="1">Cell membrane</location>
        <topology evidence="1">Multi-pass membrane protein</topology>
    </subcellularLocation>
</comment>
<reference evidence="8" key="1">
    <citation type="journal article" date="2019" name="Int. J. Syst. Evol. Microbiol.">
        <title>The Global Catalogue of Microorganisms (GCM) 10K type strain sequencing project: providing services to taxonomists for standard genome sequencing and annotation.</title>
        <authorList>
            <consortium name="The Broad Institute Genomics Platform"/>
            <consortium name="The Broad Institute Genome Sequencing Center for Infectious Disease"/>
            <person name="Wu L."/>
            <person name="Ma J."/>
        </authorList>
    </citation>
    <scope>NUCLEOTIDE SEQUENCE [LARGE SCALE GENOMIC DNA]</scope>
    <source>
        <strain evidence="8">KCTC 22245</strain>
    </source>
</reference>
<dbReference type="RefSeq" id="WP_189573217.1">
    <property type="nucleotide sequence ID" value="NZ_BMXU01000001.1"/>
</dbReference>
<evidence type="ECO:0000256" key="1">
    <source>
        <dbReference type="ARBA" id="ARBA00004651"/>
    </source>
</evidence>
<proteinExistence type="predicted"/>
<dbReference type="Pfam" id="PF03706">
    <property type="entry name" value="LPG_synthase_TM"/>
    <property type="match status" value="1"/>
</dbReference>
<dbReference type="NCBIfam" id="TIGR00374">
    <property type="entry name" value="flippase-like domain"/>
    <property type="match status" value="1"/>
</dbReference>
<evidence type="ECO:0000313" key="7">
    <source>
        <dbReference type="EMBL" id="MFC3301707.1"/>
    </source>
</evidence>
<dbReference type="EMBL" id="JBHRVA010000002">
    <property type="protein sequence ID" value="MFC3301707.1"/>
    <property type="molecule type" value="Genomic_DNA"/>
</dbReference>
<keyword evidence="4 6" id="KW-1133">Transmembrane helix</keyword>
<gene>
    <name evidence="7" type="ORF">ACFONP_03040</name>
</gene>
<feature type="transmembrane region" description="Helical" evidence="6">
    <location>
        <begin position="238"/>
        <end position="261"/>
    </location>
</feature>
<evidence type="ECO:0000256" key="2">
    <source>
        <dbReference type="ARBA" id="ARBA00022475"/>
    </source>
</evidence>
<feature type="transmembrane region" description="Helical" evidence="6">
    <location>
        <begin position="147"/>
        <end position="169"/>
    </location>
</feature>
<evidence type="ECO:0000313" key="8">
    <source>
        <dbReference type="Proteomes" id="UP001595607"/>
    </source>
</evidence>
<feature type="transmembrane region" description="Helical" evidence="6">
    <location>
        <begin position="45"/>
        <end position="65"/>
    </location>
</feature>
<evidence type="ECO:0000256" key="3">
    <source>
        <dbReference type="ARBA" id="ARBA00022692"/>
    </source>
</evidence>
<keyword evidence="8" id="KW-1185">Reference proteome</keyword>